<sequence>MKGKRHGIEVSIALADAVKLCDADVIAAYPITPQTHIVEHLAELVAEGELDAEYIPVESEHSALSACLGSAAAGARTFTATAGQGLELMHEVLYVASGMRLPIVMAVANRALSAPLSVWGDHSDAMAVRDTGWIQIFTENGQEVVDQIICAFKIAEHHKVLLPVMVHLDGFNLSHVIEPIEMPDQQDVCSFAPHNRSPLTLHPNHPVAMGDFAPPVVFTEAKWAQEQAMLSVKPTIIEVWDEFARKFGRPYKPVECYKCDGAKNLLFTMGSFSETAMTAVDKLRQAGVDIGLVRLRLWRPFPFEEFRAAVKDAETLLVLDRCISSGGPGGPVASELKSALYNLDKKPKVVSFVGGLGGRDITVAGFEKIIVDGLELAEKGQERIFEIVGVRE</sequence>
<dbReference type="InterPro" id="IPR033412">
    <property type="entry name" value="PFOR_II"/>
</dbReference>
<dbReference type="Gene3D" id="3.40.50.920">
    <property type="match status" value="1"/>
</dbReference>
<dbReference type="GO" id="GO:0019164">
    <property type="term" value="F:pyruvate synthase activity"/>
    <property type="evidence" value="ECO:0007669"/>
    <property type="project" value="UniProtKB-EC"/>
</dbReference>
<evidence type="ECO:0000256" key="2">
    <source>
        <dbReference type="ARBA" id="ARBA00023002"/>
    </source>
</evidence>
<dbReference type="PANTHER" id="PTHR32154">
    <property type="entry name" value="PYRUVATE-FLAVODOXIN OXIDOREDUCTASE-RELATED"/>
    <property type="match status" value="1"/>
</dbReference>
<accession>A0A0W0GIW2</accession>
<feature type="domain" description="Pyruvate flavodoxin/ferredoxin oxidoreductase pyrimidine binding" evidence="3">
    <location>
        <begin position="17"/>
        <end position="236"/>
    </location>
</feature>
<dbReference type="InterPro" id="IPR002880">
    <property type="entry name" value="Pyrv_Fd/Flavodoxin_OxRdtase_N"/>
</dbReference>
<proteinExistence type="inferred from homology"/>
<gene>
    <name evidence="5" type="ORF">DEALK_13490</name>
</gene>
<protein>
    <submittedName>
        <fullName evidence="5">Pyruvate:ferredoxin oxidoreductase or related 2-oxoacid:ferredoxin oxidoreductase, alpha subunit</fullName>
        <ecNumber evidence="5">1.2.7.1</ecNumber>
    </submittedName>
</protein>
<dbReference type="OrthoDB" id="9794954at2"/>
<dbReference type="FunFam" id="3.40.50.970:FF:000012">
    <property type="entry name" value="Pyruvate:ferredoxin (Flavodoxin) oxidoreductase"/>
    <property type="match status" value="1"/>
</dbReference>
<dbReference type="AlphaFoldDB" id="A0A0W0GIW2"/>
<dbReference type="InterPro" id="IPR050722">
    <property type="entry name" value="Pyruvate:ferred/Flavod_OxRd"/>
</dbReference>
<dbReference type="SUPFAM" id="SSF52518">
    <property type="entry name" value="Thiamin diphosphate-binding fold (THDP-binding)"/>
    <property type="match status" value="1"/>
</dbReference>
<dbReference type="GO" id="GO:0006979">
    <property type="term" value="P:response to oxidative stress"/>
    <property type="evidence" value="ECO:0007669"/>
    <property type="project" value="TreeGrafter"/>
</dbReference>
<dbReference type="PATRIC" id="fig|1217799.6.peg.1395"/>
<dbReference type="STRING" id="1217799.DEALK_13490"/>
<dbReference type="PANTHER" id="PTHR32154:SF0">
    <property type="entry name" value="PYRUVATE-FLAVODOXIN OXIDOREDUCTASE-RELATED"/>
    <property type="match status" value="1"/>
</dbReference>
<evidence type="ECO:0000313" key="5">
    <source>
        <dbReference type="EMBL" id="KTB48503.1"/>
    </source>
</evidence>
<dbReference type="CDD" id="cd07034">
    <property type="entry name" value="TPP_PYR_PFOR_IOR-alpha_like"/>
    <property type="match status" value="1"/>
</dbReference>
<dbReference type="EC" id="1.2.7.1" evidence="5"/>
<dbReference type="Gene3D" id="3.40.50.970">
    <property type="match status" value="1"/>
</dbReference>
<dbReference type="InterPro" id="IPR009014">
    <property type="entry name" value="Transketo_C/PFOR_II"/>
</dbReference>
<evidence type="ECO:0000256" key="1">
    <source>
        <dbReference type="ARBA" id="ARBA00009032"/>
    </source>
</evidence>
<comment type="similarity">
    <text evidence="1">Belongs to the pyruvate:ferredoxin/flavodoxin oxidoreductase family.</text>
</comment>
<dbReference type="SUPFAM" id="SSF52922">
    <property type="entry name" value="TK C-terminal domain-like"/>
    <property type="match status" value="1"/>
</dbReference>
<keyword evidence="5" id="KW-0670">Pyruvate</keyword>
<dbReference type="EMBL" id="LFDV01000002">
    <property type="protein sequence ID" value="KTB48503.1"/>
    <property type="molecule type" value="Genomic_DNA"/>
</dbReference>
<feature type="domain" description="Pyruvate:ferredoxin oxidoreductase core" evidence="4">
    <location>
        <begin position="262"/>
        <end position="363"/>
    </location>
</feature>
<dbReference type="RefSeq" id="WP_058439474.1">
    <property type="nucleotide sequence ID" value="NZ_KQ758903.1"/>
</dbReference>
<name>A0A0W0GIW2_9CHLR</name>
<dbReference type="FunFam" id="3.40.50.920:FF:000010">
    <property type="entry name" value="Pyruvate ferredoxin oxidoreductase, alpha subunit"/>
    <property type="match status" value="1"/>
</dbReference>
<dbReference type="InterPro" id="IPR029061">
    <property type="entry name" value="THDP-binding"/>
</dbReference>
<keyword evidence="6" id="KW-1185">Reference proteome</keyword>
<evidence type="ECO:0000259" key="3">
    <source>
        <dbReference type="Pfam" id="PF01855"/>
    </source>
</evidence>
<reference evidence="5 6" key="1">
    <citation type="submission" date="2015-06" db="EMBL/GenBank/DDBJ databases">
        <title>Genome sequence of the organohalide-respiring Dehalogenimonas alkenigignens type strain (IP3-3T).</title>
        <authorList>
            <person name="Key T.A."/>
            <person name="Richmond D.P."/>
            <person name="Bowman K.S."/>
            <person name="Cho Y.-J."/>
            <person name="Chun J."/>
            <person name="da Costa M.S."/>
            <person name="Rainey F.A."/>
            <person name="Moe W.M."/>
        </authorList>
    </citation>
    <scope>NUCLEOTIDE SEQUENCE [LARGE SCALE GENOMIC DNA]</scope>
    <source>
        <strain evidence="5 6">IP3-3</strain>
    </source>
</reference>
<comment type="caution">
    <text evidence="5">The sequence shown here is derived from an EMBL/GenBank/DDBJ whole genome shotgun (WGS) entry which is preliminary data.</text>
</comment>
<keyword evidence="2 5" id="KW-0560">Oxidoreductase</keyword>
<evidence type="ECO:0000313" key="6">
    <source>
        <dbReference type="Proteomes" id="UP000053947"/>
    </source>
</evidence>
<dbReference type="Pfam" id="PF01855">
    <property type="entry name" value="POR_N"/>
    <property type="match status" value="1"/>
</dbReference>
<organism evidence="5 6">
    <name type="scientific">Dehalogenimonas alkenigignens</name>
    <dbReference type="NCBI Taxonomy" id="1217799"/>
    <lineage>
        <taxon>Bacteria</taxon>
        <taxon>Bacillati</taxon>
        <taxon>Chloroflexota</taxon>
        <taxon>Dehalococcoidia</taxon>
        <taxon>Dehalococcoidales</taxon>
        <taxon>Dehalococcoidaceae</taxon>
        <taxon>Dehalogenimonas</taxon>
    </lineage>
</organism>
<dbReference type="Pfam" id="PF17147">
    <property type="entry name" value="PFOR_II"/>
    <property type="match status" value="1"/>
</dbReference>
<evidence type="ECO:0000259" key="4">
    <source>
        <dbReference type="Pfam" id="PF17147"/>
    </source>
</evidence>
<dbReference type="Proteomes" id="UP000053947">
    <property type="component" value="Unassembled WGS sequence"/>
</dbReference>